<dbReference type="PANTHER" id="PTHR43823:SF3">
    <property type="entry name" value="MULTIDRUG EXPORT PROTEIN MEPA"/>
    <property type="match status" value="1"/>
</dbReference>
<dbReference type="GO" id="GO:0005886">
    <property type="term" value="C:plasma membrane"/>
    <property type="evidence" value="ECO:0007669"/>
    <property type="project" value="UniProtKB-SubCell"/>
</dbReference>
<reference evidence="8" key="1">
    <citation type="submission" date="2020-05" db="EMBL/GenBank/DDBJ databases">
        <title>Fertoebacter nigrum gen. nov., sp. nov., a new member of the family Rhodobacteraceae.</title>
        <authorList>
            <person name="Szuroczki S."/>
            <person name="Abbaszade G."/>
            <person name="Buni D."/>
            <person name="Schumann P."/>
            <person name="Toth E."/>
        </authorList>
    </citation>
    <scope>NUCLEOTIDE SEQUENCE</scope>
    <source>
        <strain evidence="8">RG-N-1a</strain>
    </source>
</reference>
<evidence type="ECO:0000313" key="9">
    <source>
        <dbReference type="Proteomes" id="UP000484076"/>
    </source>
</evidence>
<comment type="caution">
    <text evidence="8">The sequence shown here is derived from an EMBL/GenBank/DDBJ whole genome shotgun (WGS) entry which is preliminary data.</text>
</comment>
<evidence type="ECO:0000256" key="2">
    <source>
        <dbReference type="ARBA" id="ARBA00022448"/>
    </source>
</evidence>
<feature type="transmembrane region" description="Helical" evidence="7">
    <location>
        <begin position="354"/>
        <end position="378"/>
    </location>
</feature>
<feature type="transmembrane region" description="Helical" evidence="7">
    <location>
        <begin position="197"/>
        <end position="218"/>
    </location>
</feature>
<feature type="transmembrane region" description="Helical" evidence="7">
    <location>
        <begin position="417"/>
        <end position="436"/>
    </location>
</feature>
<evidence type="ECO:0000256" key="4">
    <source>
        <dbReference type="ARBA" id="ARBA00022692"/>
    </source>
</evidence>
<name>A0A8X8KSN4_9RHOB</name>
<feature type="transmembrane region" description="Helical" evidence="7">
    <location>
        <begin position="320"/>
        <end position="342"/>
    </location>
</feature>
<dbReference type="NCBIfam" id="TIGR00797">
    <property type="entry name" value="matE"/>
    <property type="match status" value="1"/>
</dbReference>
<dbReference type="Pfam" id="PF01554">
    <property type="entry name" value="MatE"/>
    <property type="match status" value="2"/>
</dbReference>
<keyword evidence="9" id="KW-1185">Reference proteome</keyword>
<keyword evidence="5 7" id="KW-1133">Transmembrane helix</keyword>
<evidence type="ECO:0000256" key="3">
    <source>
        <dbReference type="ARBA" id="ARBA00022475"/>
    </source>
</evidence>
<dbReference type="GO" id="GO:0042910">
    <property type="term" value="F:xenobiotic transmembrane transporter activity"/>
    <property type="evidence" value="ECO:0007669"/>
    <property type="project" value="InterPro"/>
</dbReference>
<gene>
    <name evidence="8" type="ORF">GEU84_020115</name>
</gene>
<feature type="transmembrane region" description="Helical" evidence="7">
    <location>
        <begin position="280"/>
        <end position="300"/>
    </location>
</feature>
<dbReference type="InterPro" id="IPR002528">
    <property type="entry name" value="MATE_fam"/>
</dbReference>
<dbReference type="InterPro" id="IPR048279">
    <property type="entry name" value="MdtK-like"/>
</dbReference>
<dbReference type="PANTHER" id="PTHR43823">
    <property type="entry name" value="SPORULATION PROTEIN YKVU"/>
    <property type="match status" value="1"/>
</dbReference>
<evidence type="ECO:0000256" key="5">
    <source>
        <dbReference type="ARBA" id="ARBA00022989"/>
    </source>
</evidence>
<evidence type="ECO:0000256" key="1">
    <source>
        <dbReference type="ARBA" id="ARBA00004429"/>
    </source>
</evidence>
<evidence type="ECO:0000256" key="6">
    <source>
        <dbReference type="ARBA" id="ARBA00023136"/>
    </source>
</evidence>
<feature type="transmembrane region" description="Helical" evidence="7">
    <location>
        <begin position="24"/>
        <end position="46"/>
    </location>
</feature>
<organism evidence="8 9">
    <name type="scientific">Fertoeibacter niger</name>
    <dbReference type="NCBI Taxonomy" id="2656921"/>
    <lineage>
        <taxon>Bacteria</taxon>
        <taxon>Pseudomonadati</taxon>
        <taxon>Pseudomonadota</taxon>
        <taxon>Alphaproteobacteria</taxon>
        <taxon>Rhodobacterales</taxon>
        <taxon>Paracoccaceae</taxon>
        <taxon>Fertoeibacter</taxon>
    </lineage>
</organism>
<dbReference type="RefSeq" id="WP_152828688.1">
    <property type="nucleotide sequence ID" value="NZ_WHUT02000019.1"/>
</dbReference>
<dbReference type="PIRSF" id="PIRSF006603">
    <property type="entry name" value="DinF"/>
    <property type="match status" value="1"/>
</dbReference>
<feature type="transmembrane region" description="Helical" evidence="7">
    <location>
        <begin position="58"/>
        <end position="81"/>
    </location>
</feature>
<feature type="transmembrane region" description="Helical" evidence="7">
    <location>
        <begin position="390"/>
        <end position="411"/>
    </location>
</feature>
<dbReference type="AlphaFoldDB" id="A0A8X8KSN4"/>
<feature type="transmembrane region" description="Helical" evidence="7">
    <location>
        <begin position="101"/>
        <end position="119"/>
    </location>
</feature>
<keyword evidence="2" id="KW-0813">Transport</keyword>
<dbReference type="InterPro" id="IPR051327">
    <property type="entry name" value="MATE_MepA_subfamily"/>
</dbReference>
<keyword evidence="6 7" id="KW-0472">Membrane</keyword>
<protein>
    <submittedName>
        <fullName evidence="8">MATE family efflux transporter</fullName>
    </submittedName>
</protein>
<feature type="transmembrane region" description="Helical" evidence="7">
    <location>
        <begin position="139"/>
        <end position="160"/>
    </location>
</feature>
<feature type="transmembrane region" description="Helical" evidence="7">
    <location>
        <begin position="239"/>
        <end position="260"/>
    </location>
</feature>
<accession>A0A8X8KSN4</accession>
<evidence type="ECO:0000313" key="8">
    <source>
        <dbReference type="EMBL" id="NUB46702.1"/>
    </source>
</evidence>
<evidence type="ECO:0000256" key="7">
    <source>
        <dbReference type="SAM" id="Phobius"/>
    </source>
</evidence>
<proteinExistence type="predicted"/>
<sequence>MAEPAQQGKFVTGNTFRHITTMSLTASVGLMAVFSVDFISMIFIAMLGRAELAAAVGYAGAILFFTASFGIGMGIAVGALVARALGARDTLAARRASSHGIVIGTGFGVVFAAVIWAFLSPLVTLLGATGETHDLTVHYLAIIVPSQPLLMVGMIGGAILRSHGDARRSMMVTVWGALANAALDPVLIFWMDLDLTGAAIASVASRVVIAVMAIVPILRHHGGFDRPSVPGLLEDLRPVFAIGLPAILTQVATPIGQAFVTRAMAQFGEAAVAGMAITGRLTPVAFGVLFALSGAIGPVIGQNYGAKRMDRVRRAFLDGLVFTGLVILLVSGLLFVLRGPIADLFSATGLTRDLVFLFCGPLSLLFFFNGVIFVSNAVCNNLGRPFQSTLVNWGRHTVGTIPFVIWLGAWYGAPGVLVGQAVGGVIFGAWALWMALKVIEKPGRAEKGLFDREGRLMALFNLRK</sequence>
<dbReference type="EMBL" id="WHUT02000019">
    <property type="protein sequence ID" value="NUB46702.1"/>
    <property type="molecule type" value="Genomic_DNA"/>
</dbReference>
<dbReference type="GO" id="GO:0015297">
    <property type="term" value="F:antiporter activity"/>
    <property type="evidence" value="ECO:0007669"/>
    <property type="project" value="InterPro"/>
</dbReference>
<feature type="transmembrane region" description="Helical" evidence="7">
    <location>
        <begin position="172"/>
        <end position="191"/>
    </location>
</feature>
<keyword evidence="3" id="KW-1003">Cell membrane</keyword>
<comment type="subcellular location">
    <subcellularLocation>
        <location evidence="1">Cell inner membrane</location>
        <topology evidence="1">Multi-pass membrane protein</topology>
    </subcellularLocation>
</comment>
<keyword evidence="4 7" id="KW-0812">Transmembrane</keyword>
<dbReference type="Proteomes" id="UP000484076">
    <property type="component" value="Unassembled WGS sequence"/>
</dbReference>